<dbReference type="AlphaFoldDB" id="A0A4V6PVC6"/>
<gene>
    <name evidence="7" type="ORF">EDD54_4471</name>
</gene>
<keyword evidence="7" id="KW-0223">Dioxygenase</keyword>
<dbReference type="InterPro" id="IPR016156">
    <property type="entry name" value="FAD/NAD-linked_Rdtase_dimer_sf"/>
</dbReference>
<dbReference type="InterPro" id="IPR028202">
    <property type="entry name" value="Reductase_C"/>
</dbReference>
<keyword evidence="2" id="KW-0285">Flavoprotein</keyword>
<dbReference type="GO" id="GO:0051213">
    <property type="term" value="F:dioxygenase activity"/>
    <property type="evidence" value="ECO:0007669"/>
    <property type="project" value="UniProtKB-KW"/>
</dbReference>
<feature type="domain" description="FAD/NAD(P)-binding" evidence="5">
    <location>
        <begin position="3"/>
        <end position="300"/>
    </location>
</feature>
<accession>A0A4V6PVC6</accession>
<keyword evidence="4" id="KW-0560">Oxidoreductase</keyword>
<dbReference type="Pfam" id="PF07992">
    <property type="entry name" value="Pyr_redox_2"/>
    <property type="match status" value="1"/>
</dbReference>
<comment type="cofactor">
    <cofactor evidence="1">
        <name>FAD</name>
        <dbReference type="ChEBI" id="CHEBI:57692"/>
    </cofactor>
</comment>
<dbReference type="OrthoDB" id="7809559at2"/>
<evidence type="ECO:0000256" key="1">
    <source>
        <dbReference type="ARBA" id="ARBA00001974"/>
    </source>
</evidence>
<evidence type="ECO:0000256" key="4">
    <source>
        <dbReference type="ARBA" id="ARBA00023002"/>
    </source>
</evidence>
<dbReference type="RefSeq" id="WP_126542045.1">
    <property type="nucleotide sequence ID" value="NZ_BSPM01000003.1"/>
</dbReference>
<organism evidence="7 8">
    <name type="scientific">Oharaeibacter diazotrophicus</name>
    <dbReference type="NCBI Taxonomy" id="1920512"/>
    <lineage>
        <taxon>Bacteria</taxon>
        <taxon>Pseudomonadati</taxon>
        <taxon>Pseudomonadota</taxon>
        <taxon>Alphaproteobacteria</taxon>
        <taxon>Hyphomicrobiales</taxon>
        <taxon>Pleomorphomonadaceae</taxon>
        <taxon>Oharaeibacter</taxon>
    </lineage>
</organism>
<keyword evidence="3" id="KW-0274">FAD</keyword>
<dbReference type="Pfam" id="PF14759">
    <property type="entry name" value="Reductase_C"/>
    <property type="match status" value="1"/>
</dbReference>
<keyword evidence="8" id="KW-1185">Reference proteome</keyword>
<dbReference type="InterPro" id="IPR050446">
    <property type="entry name" value="FAD-oxidoreductase/Apoptosis"/>
</dbReference>
<evidence type="ECO:0000259" key="5">
    <source>
        <dbReference type="Pfam" id="PF07992"/>
    </source>
</evidence>
<protein>
    <submittedName>
        <fullName evidence="7">3-phenylpropionate/trans-cinnamate dioxygenase ferredoxin reductase subunit</fullName>
    </submittedName>
</protein>
<evidence type="ECO:0000313" key="7">
    <source>
        <dbReference type="EMBL" id="TDP81138.1"/>
    </source>
</evidence>
<evidence type="ECO:0000259" key="6">
    <source>
        <dbReference type="Pfam" id="PF14759"/>
    </source>
</evidence>
<dbReference type="SUPFAM" id="SSF51905">
    <property type="entry name" value="FAD/NAD(P)-binding domain"/>
    <property type="match status" value="1"/>
</dbReference>
<dbReference type="PRINTS" id="PR00411">
    <property type="entry name" value="PNDRDTASEI"/>
</dbReference>
<evidence type="ECO:0000256" key="2">
    <source>
        <dbReference type="ARBA" id="ARBA00022630"/>
    </source>
</evidence>
<dbReference type="PANTHER" id="PTHR43557">
    <property type="entry name" value="APOPTOSIS-INDUCING FACTOR 1"/>
    <property type="match status" value="1"/>
</dbReference>
<comment type="caution">
    <text evidence="7">The sequence shown here is derived from an EMBL/GenBank/DDBJ whole genome shotgun (WGS) entry which is preliminary data.</text>
</comment>
<reference evidence="7 8" key="1">
    <citation type="submission" date="2019-03" db="EMBL/GenBank/DDBJ databases">
        <title>Genomic Encyclopedia of Type Strains, Phase IV (KMG-IV): sequencing the most valuable type-strain genomes for metagenomic binning, comparative biology and taxonomic classification.</title>
        <authorList>
            <person name="Goeker M."/>
        </authorList>
    </citation>
    <scope>NUCLEOTIDE SEQUENCE [LARGE SCALE GENOMIC DNA]</scope>
    <source>
        <strain evidence="7 8">DSM 102969</strain>
    </source>
</reference>
<evidence type="ECO:0000313" key="8">
    <source>
        <dbReference type="Proteomes" id="UP000294547"/>
    </source>
</evidence>
<dbReference type="Proteomes" id="UP000294547">
    <property type="component" value="Unassembled WGS sequence"/>
</dbReference>
<dbReference type="Gene3D" id="3.50.50.60">
    <property type="entry name" value="FAD/NAD(P)-binding domain"/>
    <property type="match status" value="2"/>
</dbReference>
<dbReference type="InterPro" id="IPR036188">
    <property type="entry name" value="FAD/NAD-bd_sf"/>
</dbReference>
<dbReference type="Gene3D" id="3.30.390.30">
    <property type="match status" value="1"/>
</dbReference>
<dbReference type="SUPFAM" id="SSF55424">
    <property type="entry name" value="FAD/NAD-linked reductases, dimerisation (C-terminal) domain"/>
    <property type="match status" value="1"/>
</dbReference>
<dbReference type="InterPro" id="IPR023753">
    <property type="entry name" value="FAD/NAD-binding_dom"/>
</dbReference>
<name>A0A4V6PVC6_9HYPH</name>
<dbReference type="EMBL" id="SNXY01000013">
    <property type="protein sequence ID" value="TDP81138.1"/>
    <property type="molecule type" value="Genomic_DNA"/>
</dbReference>
<dbReference type="PANTHER" id="PTHR43557:SF2">
    <property type="entry name" value="RIESKE DOMAIN-CONTAINING PROTEIN-RELATED"/>
    <property type="match status" value="1"/>
</dbReference>
<dbReference type="GO" id="GO:0016651">
    <property type="term" value="F:oxidoreductase activity, acting on NAD(P)H"/>
    <property type="evidence" value="ECO:0007669"/>
    <property type="project" value="TreeGrafter"/>
</dbReference>
<dbReference type="PRINTS" id="PR00368">
    <property type="entry name" value="FADPNR"/>
</dbReference>
<proteinExistence type="predicted"/>
<evidence type="ECO:0000256" key="3">
    <source>
        <dbReference type="ARBA" id="ARBA00022827"/>
    </source>
</evidence>
<sequence length="408" mass="43402">MEHVVVVGAGQAGAALVAKLRDLGYTGRITLIGDEASAPYQRPPLSKAYLLGKLDRERLLLRPEAFWTDRRVDLRVSTRVTAIRPAERVVEIGDERLGYDALVLATGARPLALPAAIGGDLRNVFTLRTLADVDRFEPEFRPGRRLLVVGGGYIGLEAAAVAAASGLHVTVLERAERILQRVASPQTAGHFRALHARHGVEILEGAALDRLEGDDAGTVRRARLADGRVLDVDLVVVGIGVAPATDLAAAAGLAIDNGIAVDALGRTSAPDVWACGDCASFPHDGRRIRLESVPNAIDHADTVAANLLGAEKPYVPKPWFWSDQFETKLQIAGLGTGYDRVVARPGGKEGAVSFWYYAGDRLLAVDAVDDARAFMAARRMIEAGHSPDPAAVADPAVDLKTLLPAGRP</sequence>
<feature type="domain" description="Reductase C-terminal" evidence="6">
    <location>
        <begin position="319"/>
        <end position="403"/>
    </location>
</feature>
<dbReference type="GO" id="GO:0005737">
    <property type="term" value="C:cytoplasm"/>
    <property type="evidence" value="ECO:0007669"/>
    <property type="project" value="TreeGrafter"/>
</dbReference>